<dbReference type="EMBL" id="JBEPMO010000002">
    <property type="protein sequence ID" value="MET3730999.1"/>
    <property type="molecule type" value="Genomic_DNA"/>
</dbReference>
<proteinExistence type="predicted"/>
<keyword evidence="1" id="KW-1133">Transmembrane helix</keyword>
<evidence type="ECO:0000256" key="1">
    <source>
        <dbReference type="SAM" id="Phobius"/>
    </source>
</evidence>
<feature type="transmembrane region" description="Helical" evidence="1">
    <location>
        <begin position="40"/>
        <end position="60"/>
    </location>
</feature>
<name>A0ABV2LQY9_9FLAO</name>
<accession>A0ABV2LQY9</accession>
<evidence type="ECO:0000313" key="2">
    <source>
        <dbReference type="EMBL" id="MET3730999.1"/>
    </source>
</evidence>
<dbReference type="InterPro" id="IPR025635">
    <property type="entry name" value="DUF4293"/>
</dbReference>
<protein>
    <submittedName>
        <fullName evidence="2">Heme/copper-type cytochrome/quinol oxidase subunit 4</fullName>
    </submittedName>
</protein>
<dbReference type="RefSeq" id="WP_354506845.1">
    <property type="nucleotide sequence ID" value="NZ_JBEPMO010000002.1"/>
</dbReference>
<gene>
    <name evidence="2" type="ORF">ABID46_000558</name>
</gene>
<feature type="transmembrane region" description="Helical" evidence="1">
    <location>
        <begin position="7"/>
        <end position="28"/>
    </location>
</feature>
<sequence length="135" mass="15367">MIQRKQSIYLFLAGLVSGVSTWVANLWVIAKEWMQPEDNMITLLLFLISAVLSILTIFLFKNRKSQMRLTTVNIVLNILLIGYLAYSLTNLPGGFSDSEKGIGLFVPFISILLLVIANRFIKKDEELVKSVDRFR</sequence>
<dbReference type="Proteomes" id="UP001549146">
    <property type="component" value="Unassembled WGS sequence"/>
</dbReference>
<comment type="caution">
    <text evidence="2">The sequence shown here is derived from an EMBL/GenBank/DDBJ whole genome shotgun (WGS) entry which is preliminary data.</text>
</comment>
<dbReference type="Pfam" id="PF14126">
    <property type="entry name" value="DUF4293"/>
    <property type="match status" value="1"/>
</dbReference>
<feature type="transmembrane region" description="Helical" evidence="1">
    <location>
        <begin position="101"/>
        <end position="121"/>
    </location>
</feature>
<keyword evidence="1" id="KW-0812">Transmembrane</keyword>
<organism evidence="2 3">
    <name type="scientific">Moheibacter stercoris</name>
    <dbReference type="NCBI Taxonomy" id="1628251"/>
    <lineage>
        <taxon>Bacteria</taxon>
        <taxon>Pseudomonadati</taxon>
        <taxon>Bacteroidota</taxon>
        <taxon>Flavobacteriia</taxon>
        <taxon>Flavobacteriales</taxon>
        <taxon>Weeksellaceae</taxon>
        <taxon>Moheibacter</taxon>
    </lineage>
</organism>
<keyword evidence="3" id="KW-1185">Reference proteome</keyword>
<keyword evidence="1" id="KW-0472">Membrane</keyword>
<evidence type="ECO:0000313" key="3">
    <source>
        <dbReference type="Proteomes" id="UP001549146"/>
    </source>
</evidence>
<reference evidence="2 3" key="1">
    <citation type="submission" date="2024-06" db="EMBL/GenBank/DDBJ databases">
        <title>Genomic Encyclopedia of Type Strains, Phase IV (KMG-IV): sequencing the most valuable type-strain genomes for metagenomic binning, comparative biology and taxonomic classification.</title>
        <authorList>
            <person name="Goeker M."/>
        </authorList>
    </citation>
    <scope>NUCLEOTIDE SEQUENCE [LARGE SCALE GENOMIC DNA]</scope>
    <source>
        <strain evidence="2 3">DSM 29388</strain>
    </source>
</reference>
<feature type="transmembrane region" description="Helical" evidence="1">
    <location>
        <begin position="72"/>
        <end position="89"/>
    </location>
</feature>